<proteinExistence type="predicted"/>
<evidence type="ECO:0000259" key="7">
    <source>
        <dbReference type="PROSITE" id="PS51755"/>
    </source>
</evidence>
<feature type="domain" description="Response regulatory" evidence="6">
    <location>
        <begin position="4"/>
        <end position="120"/>
    </location>
</feature>
<evidence type="ECO:0000313" key="9">
    <source>
        <dbReference type="Proteomes" id="UP000809273"/>
    </source>
</evidence>
<dbReference type="InterPro" id="IPR039420">
    <property type="entry name" value="WalR-like"/>
</dbReference>
<dbReference type="SUPFAM" id="SSF46894">
    <property type="entry name" value="C-terminal effector domain of the bipartite response regulators"/>
    <property type="match status" value="1"/>
</dbReference>
<evidence type="ECO:0000256" key="3">
    <source>
        <dbReference type="ARBA" id="ARBA00023125"/>
    </source>
</evidence>
<keyword evidence="3 5" id="KW-0238">DNA-binding</keyword>
<comment type="caution">
    <text evidence="8">The sequence shown here is derived from an EMBL/GenBank/DDBJ whole genome shotgun (WGS) entry which is preliminary data.</text>
</comment>
<dbReference type="Pfam" id="PF00072">
    <property type="entry name" value="Response_reg"/>
    <property type="match status" value="1"/>
</dbReference>
<dbReference type="GO" id="GO:0032993">
    <property type="term" value="C:protein-DNA complex"/>
    <property type="evidence" value="ECO:0007669"/>
    <property type="project" value="TreeGrafter"/>
</dbReference>
<name>A0A9D8KCX4_9DELT</name>
<dbReference type="GO" id="GO:0000156">
    <property type="term" value="F:phosphorelay response regulator activity"/>
    <property type="evidence" value="ECO:0007669"/>
    <property type="project" value="TreeGrafter"/>
</dbReference>
<organism evidence="8 9">
    <name type="scientific">Candidatus Zymogenus saltonus</name>
    <dbReference type="NCBI Taxonomy" id="2844893"/>
    <lineage>
        <taxon>Bacteria</taxon>
        <taxon>Deltaproteobacteria</taxon>
        <taxon>Candidatus Zymogenia</taxon>
        <taxon>Candidatus Zymogeniales</taxon>
        <taxon>Candidatus Zymogenaceae</taxon>
        <taxon>Candidatus Zymogenus</taxon>
    </lineage>
</organism>
<dbReference type="GO" id="GO:0006355">
    <property type="term" value="P:regulation of DNA-templated transcription"/>
    <property type="evidence" value="ECO:0007669"/>
    <property type="project" value="InterPro"/>
</dbReference>
<accession>A0A9D8KCX4</accession>
<evidence type="ECO:0000256" key="5">
    <source>
        <dbReference type="PROSITE-ProRule" id="PRU01091"/>
    </source>
</evidence>
<dbReference type="PROSITE" id="PS51755">
    <property type="entry name" value="OMPR_PHOB"/>
    <property type="match status" value="1"/>
</dbReference>
<evidence type="ECO:0000259" key="6">
    <source>
        <dbReference type="PROSITE" id="PS50110"/>
    </source>
</evidence>
<feature type="domain" description="OmpR/PhoB-type" evidence="7">
    <location>
        <begin position="129"/>
        <end position="226"/>
    </location>
</feature>
<dbReference type="Gene3D" id="3.40.50.2300">
    <property type="match status" value="1"/>
</dbReference>
<dbReference type="PANTHER" id="PTHR48111">
    <property type="entry name" value="REGULATOR OF RPOS"/>
    <property type="match status" value="1"/>
</dbReference>
<dbReference type="Pfam" id="PF00486">
    <property type="entry name" value="Trans_reg_C"/>
    <property type="match status" value="1"/>
</dbReference>
<evidence type="ECO:0000313" key="8">
    <source>
        <dbReference type="EMBL" id="MBN1572815.1"/>
    </source>
</evidence>
<dbReference type="Gene3D" id="1.10.10.10">
    <property type="entry name" value="Winged helix-like DNA-binding domain superfamily/Winged helix DNA-binding domain"/>
    <property type="match status" value="1"/>
</dbReference>
<reference evidence="8" key="1">
    <citation type="journal article" date="2021" name="Environ. Microbiol.">
        <title>Genomic characterization of three novel Desulfobacterota classes expand the metabolic and phylogenetic diversity of the phylum.</title>
        <authorList>
            <person name="Murphy C.L."/>
            <person name="Biggerstaff J."/>
            <person name="Eichhorn A."/>
            <person name="Ewing E."/>
            <person name="Shahan R."/>
            <person name="Soriano D."/>
            <person name="Stewart S."/>
            <person name="VanMol K."/>
            <person name="Walker R."/>
            <person name="Walters P."/>
            <person name="Elshahed M.S."/>
            <person name="Youssef N.H."/>
        </authorList>
    </citation>
    <scope>NUCLEOTIDE SEQUENCE</scope>
    <source>
        <strain evidence="8">Zod_Metabat.24</strain>
    </source>
</reference>
<keyword evidence="1 4" id="KW-0597">Phosphoprotein</keyword>
<dbReference type="SUPFAM" id="SSF52172">
    <property type="entry name" value="CheY-like"/>
    <property type="match status" value="1"/>
</dbReference>
<dbReference type="Proteomes" id="UP000809273">
    <property type="component" value="Unassembled WGS sequence"/>
</dbReference>
<feature type="DNA-binding region" description="OmpR/PhoB-type" evidence="5">
    <location>
        <begin position="129"/>
        <end position="226"/>
    </location>
</feature>
<dbReference type="EMBL" id="JAFGIX010000030">
    <property type="protein sequence ID" value="MBN1572815.1"/>
    <property type="molecule type" value="Genomic_DNA"/>
</dbReference>
<evidence type="ECO:0000256" key="4">
    <source>
        <dbReference type="PROSITE-ProRule" id="PRU00169"/>
    </source>
</evidence>
<dbReference type="GO" id="GO:0000976">
    <property type="term" value="F:transcription cis-regulatory region binding"/>
    <property type="evidence" value="ECO:0007669"/>
    <property type="project" value="TreeGrafter"/>
</dbReference>
<keyword evidence="2" id="KW-0902">Two-component regulatory system</keyword>
<dbReference type="AlphaFoldDB" id="A0A9D8KCX4"/>
<dbReference type="Gene3D" id="6.10.250.690">
    <property type="match status" value="1"/>
</dbReference>
<dbReference type="GO" id="GO:0005829">
    <property type="term" value="C:cytosol"/>
    <property type="evidence" value="ECO:0007669"/>
    <property type="project" value="TreeGrafter"/>
</dbReference>
<dbReference type="InterPro" id="IPR001867">
    <property type="entry name" value="OmpR/PhoB-type_DNA-bd"/>
</dbReference>
<dbReference type="PANTHER" id="PTHR48111:SF40">
    <property type="entry name" value="PHOSPHATE REGULON TRANSCRIPTIONAL REGULATORY PROTEIN PHOB"/>
    <property type="match status" value="1"/>
</dbReference>
<dbReference type="InterPro" id="IPR016032">
    <property type="entry name" value="Sig_transdc_resp-reg_C-effctor"/>
</dbReference>
<dbReference type="InterPro" id="IPR001789">
    <property type="entry name" value="Sig_transdc_resp-reg_receiver"/>
</dbReference>
<feature type="modified residue" description="4-aspartylphosphate" evidence="4">
    <location>
        <position position="53"/>
    </location>
</feature>
<dbReference type="InterPro" id="IPR036388">
    <property type="entry name" value="WH-like_DNA-bd_sf"/>
</dbReference>
<sequence>MEKLIVILDDEPDIVKIVSESLKNFGFNVEGFYDAKTFYQFIKDKKPSLILLDLMLPDEDGFEICKNLKTKSDYSDIPIIILSAKSAETDKVVGLELGADDYITKPFSTRELVARVKTVLKRSVENKGTKIIKIKDDFLIDLDKYEVTVDGEKIKLTTTEFKILKLLTSKIGVVFSREEILDYLWGEEKYVIDRTVDIHIRHLRQKLKSASGVIKSFRGIGYKVEL</sequence>
<dbReference type="SMART" id="SM00862">
    <property type="entry name" value="Trans_reg_C"/>
    <property type="match status" value="1"/>
</dbReference>
<dbReference type="PROSITE" id="PS50110">
    <property type="entry name" value="RESPONSE_REGULATORY"/>
    <property type="match status" value="1"/>
</dbReference>
<dbReference type="InterPro" id="IPR011006">
    <property type="entry name" value="CheY-like_superfamily"/>
</dbReference>
<protein>
    <submittedName>
        <fullName evidence="8">Response regulator transcription factor</fullName>
    </submittedName>
</protein>
<dbReference type="CDD" id="cd00383">
    <property type="entry name" value="trans_reg_C"/>
    <property type="match status" value="1"/>
</dbReference>
<reference evidence="8" key="2">
    <citation type="submission" date="2021-01" db="EMBL/GenBank/DDBJ databases">
        <authorList>
            <person name="Hahn C.R."/>
            <person name="Youssef N.H."/>
            <person name="Elshahed M."/>
        </authorList>
    </citation>
    <scope>NUCLEOTIDE SEQUENCE</scope>
    <source>
        <strain evidence="8">Zod_Metabat.24</strain>
    </source>
</reference>
<dbReference type="SMART" id="SM00448">
    <property type="entry name" value="REC"/>
    <property type="match status" value="1"/>
</dbReference>
<evidence type="ECO:0000256" key="2">
    <source>
        <dbReference type="ARBA" id="ARBA00023012"/>
    </source>
</evidence>
<evidence type="ECO:0000256" key="1">
    <source>
        <dbReference type="ARBA" id="ARBA00022553"/>
    </source>
</evidence>
<gene>
    <name evidence="8" type="ORF">JW984_06415</name>
</gene>